<dbReference type="InterPro" id="IPR032508">
    <property type="entry name" value="FecR_C"/>
</dbReference>
<dbReference type="Gene3D" id="3.55.50.30">
    <property type="match status" value="1"/>
</dbReference>
<evidence type="ECO:0000259" key="2">
    <source>
        <dbReference type="Pfam" id="PF16344"/>
    </source>
</evidence>
<gene>
    <name evidence="3" type="ORF">KE626_09435</name>
</gene>
<feature type="domain" description="Protein FecR C-terminal" evidence="2">
    <location>
        <begin position="319"/>
        <end position="385"/>
    </location>
</feature>
<dbReference type="Proteomes" id="UP000676386">
    <property type="component" value="Unassembled WGS sequence"/>
</dbReference>
<comment type="caution">
    <text evidence="3">The sequence shown here is derived from an EMBL/GenBank/DDBJ whole genome shotgun (WGS) entry which is preliminary data.</text>
</comment>
<name>A0ABS5IYY2_9BACT</name>
<protein>
    <submittedName>
        <fullName evidence="3">FecR domain-containing protein</fullName>
    </submittedName>
</protein>
<accession>A0ABS5IYY2</accession>
<dbReference type="PANTHER" id="PTHR30273:SF2">
    <property type="entry name" value="PROTEIN FECR"/>
    <property type="match status" value="1"/>
</dbReference>
<dbReference type="Pfam" id="PF16344">
    <property type="entry name" value="FecR_C"/>
    <property type="match status" value="1"/>
</dbReference>
<feature type="domain" description="FecR protein" evidence="1">
    <location>
        <begin position="179"/>
        <end position="275"/>
    </location>
</feature>
<dbReference type="InterPro" id="IPR012373">
    <property type="entry name" value="Ferrdict_sens_TM"/>
</dbReference>
<sequence>MTADELKELLNKYLADELSEADFQRLWNALQEPEHKETLLGVMGEVWENPAYRRLSDTVARQRVWEQLNPVAPVTPETPVRQISRSWWAAAAAVLLLGGAAWMLLHRGPEKPLLAHNTVPVMKNDVAPGNNKAILTLGDGSEVPLDSGANKTIGQGIHQYNGQLQYNTPAAATAVTYNTLTTPRGGQFQIRLPDGTRVWLNAASSIRYPTAFTGQERKVAVTGEAYFEVAANAAMPFRVTIQQRAEVEVLGTHFNINAYPEEASINTTLLEGKVKVIAGQQSNAILLPGQQAMLPANGTVQIRKNIDTAQIVAWKDGWFQFHLSTLPDVMRQISRWYDVEVSYQGNISDKAFEGRIQRDLTLTQVLKILAKNQVHFEVNGRKIVVLADTGTN</sequence>
<organism evidence="3 4">
    <name type="scientific">Chitinophaga hostae</name>
    <dbReference type="NCBI Taxonomy" id="2831022"/>
    <lineage>
        <taxon>Bacteria</taxon>
        <taxon>Pseudomonadati</taxon>
        <taxon>Bacteroidota</taxon>
        <taxon>Chitinophagia</taxon>
        <taxon>Chitinophagales</taxon>
        <taxon>Chitinophagaceae</taxon>
        <taxon>Chitinophaga</taxon>
    </lineage>
</organism>
<keyword evidence="4" id="KW-1185">Reference proteome</keyword>
<dbReference type="EMBL" id="JAGTXB010000003">
    <property type="protein sequence ID" value="MBS0027527.1"/>
    <property type="molecule type" value="Genomic_DNA"/>
</dbReference>
<evidence type="ECO:0000313" key="4">
    <source>
        <dbReference type="Proteomes" id="UP000676386"/>
    </source>
</evidence>
<dbReference type="Pfam" id="PF04773">
    <property type="entry name" value="FecR"/>
    <property type="match status" value="1"/>
</dbReference>
<evidence type="ECO:0000259" key="1">
    <source>
        <dbReference type="Pfam" id="PF04773"/>
    </source>
</evidence>
<dbReference type="InterPro" id="IPR006860">
    <property type="entry name" value="FecR"/>
</dbReference>
<evidence type="ECO:0000313" key="3">
    <source>
        <dbReference type="EMBL" id="MBS0027527.1"/>
    </source>
</evidence>
<proteinExistence type="predicted"/>
<dbReference type="RefSeq" id="WP_211972617.1">
    <property type="nucleotide sequence ID" value="NZ_CBFHAM010000006.1"/>
</dbReference>
<dbReference type="Gene3D" id="2.60.120.1440">
    <property type="match status" value="1"/>
</dbReference>
<reference evidence="3 4" key="1">
    <citation type="submission" date="2021-04" db="EMBL/GenBank/DDBJ databases">
        <title>Chitinophaga sp. nov., isolated from the rhizosphere soil.</title>
        <authorList>
            <person name="He S."/>
        </authorList>
    </citation>
    <scope>NUCLEOTIDE SEQUENCE [LARGE SCALE GENOMIC DNA]</scope>
    <source>
        <strain evidence="3 4">2R12</strain>
    </source>
</reference>
<dbReference type="PANTHER" id="PTHR30273">
    <property type="entry name" value="PERIPLASMIC SIGNAL SENSOR AND SIGMA FACTOR ACTIVATOR FECR-RELATED"/>
    <property type="match status" value="1"/>
</dbReference>